<comment type="caution">
    <text evidence="4">The sequence shown here is derived from an EMBL/GenBank/DDBJ whole genome shotgun (WGS) entry which is preliminary data.</text>
</comment>
<keyword evidence="2" id="KW-0812">Transmembrane</keyword>
<feature type="domain" description="YARHG" evidence="3">
    <location>
        <begin position="324"/>
        <end position="419"/>
    </location>
</feature>
<feature type="compositionally biased region" description="Basic and acidic residues" evidence="1">
    <location>
        <begin position="74"/>
        <end position="103"/>
    </location>
</feature>
<name>A0A3E4LQR2_9FIRM</name>
<sequence>MITSKTNKMIRVGIRAAVQKSNLDRGGENMKKKEQKKVLIQKGMTVGMIFLLLLVAEGCQKKDTSVTDPLDSNIKQEETQKNTDQKNEDSDTEKSDQNKKDESSSAEDNVDNEEKVDDQNLEKVAFLTYEEILSDETSIYDEDQLKKAKEVLENGTYENASNTVIKDGSFIWVMIPQDSGMQKTYYLVCRSEDAGKSWEYMQEEYAVTAGIDDICSKDGFIFLTSGSGMNWSKLEIFAENGNKKYTGYDREEILPEKYQLLAERACAKIKKVDTKKKQIELEWYGVENQKEAFLTEKSSFSGKNIEFDSKVEDYRAYREQEEKTGYTFAKADSEVLKEEDLRKIYDQEKLIGEVSPAYSIRIAINEIYARKGYDFTGTAYENYFSQKSWYAPVKGKIVQESEINQYEKENIDLLVKLEKNYK</sequence>
<dbReference type="Proteomes" id="UP000260793">
    <property type="component" value="Unassembled WGS sequence"/>
</dbReference>
<gene>
    <name evidence="4" type="ORF">DXD17_07580</name>
</gene>
<feature type="transmembrane region" description="Helical" evidence="2">
    <location>
        <begin position="39"/>
        <end position="56"/>
    </location>
</feature>
<evidence type="ECO:0000313" key="4">
    <source>
        <dbReference type="EMBL" id="RGK39841.1"/>
    </source>
</evidence>
<dbReference type="AlphaFoldDB" id="A0A3E4LQR2"/>
<reference evidence="4 5" key="1">
    <citation type="submission" date="2018-08" db="EMBL/GenBank/DDBJ databases">
        <title>A genome reference for cultivated species of the human gut microbiota.</title>
        <authorList>
            <person name="Zou Y."/>
            <person name="Xue W."/>
            <person name="Luo G."/>
        </authorList>
    </citation>
    <scope>NUCLEOTIDE SEQUENCE [LARGE SCALE GENOMIC DNA]</scope>
    <source>
        <strain evidence="4 5">TF11-7</strain>
    </source>
</reference>
<feature type="region of interest" description="Disordered" evidence="1">
    <location>
        <begin position="63"/>
        <end position="117"/>
    </location>
</feature>
<organism evidence="4 5">
    <name type="scientific">[Ruminococcus] lactaris</name>
    <dbReference type="NCBI Taxonomy" id="46228"/>
    <lineage>
        <taxon>Bacteria</taxon>
        <taxon>Bacillati</taxon>
        <taxon>Bacillota</taxon>
        <taxon>Clostridia</taxon>
        <taxon>Lachnospirales</taxon>
        <taxon>Lachnospiraceae</taxon>
        <taxon>Mediterraneibacter</taxon>
    </lineage>
</organism>
<dbReference type="SMART" id="SM01324">
    <property type="entry name" value="YARHG"/>
    <property type="match status" value="1"/>
</dbReference>
<feature type="compositionally biased region" description="Acidic residues" evidence="1">
    <location>
        <begin position="104"/>
        <end position="116"/>
    </location>
</feature>
<proteinExistence type="predicted"/>
<evidence type="ECO:0000256" key="2">
    <source>
        <dbReference type="SAM" id="Phobius"/>
    </source>
</evidence>
<accession>A0A3E4LQR2</accession>
<dbReference type="Gene3D" id="1.20.58.1690">
    <property type="match status" value="1"/>
</dbReference>
<dbReference type="InterPro" id="IPR025582">
    <property type="entry name" value="YARHG_dom"/>
</dbReference>
<keyword evidence="2" id="KW-1133">Transmembrane helix</keyword>
<dbReference type="InterPro" id="IPR038434">
    <property type="entry name" value="YARHG_sf"/>
</dbReference>
<dbReference type="Pfam" id="PF13308">
    <property type="entry name" value="YARHG"/>
    <property type="match status" value="1"/>
</dbReference>
<dbReference type="EMBL" id="QSQN01000017">
    <property type="protein sequence ID" value="RGK39841.1"/>
    <property type="molecule type" value="Genomic_DNA"/>
</dbReference>
<protein>
    <submittedName>
        <fullName evidence="4">YARHG domain-containing protein</fullName>
    </submittedName>
</protein>
<evidence type="ECO:0000313" key="5">
    <source>
        <dbReference type="Proteomes" id="UP000260793"/>
    </source>
</evidence>
<evidence type="ECO:0000256" key="1">
    <source>
        <dbReference type="SAM" id="MobiDB-lite"/>
    </source>
</evidence>
<keyword evidence="2" id="KW-0472">Membrane</keyword>
<evidence type="ECO:0000259" key="3">
    <source>
        <dbReference type="SMART" id="SM01324"/>
    </source>
</evidence>